<dbReference type="Gene3D" id="3.10.20.30">
    <property type="match status" value="1"/>
</dbReference>
<feature type="region of interest" description="Disordered" evidence="6">
    <location>
        <begin position="1"/>
        <end position="24"/>
    </location>
</feature>
<feature type="domain" description="DUF7614" evidence="10">
    <location>
        <begin position="1005"/>
        <end position="1126"/>
    </location>
</feature>
<feature type="region of interest" description="Disordered" evidence="6">
    <location>
        <begin position="30"/>
        <end position="49"/>
    </location>
</feature>
<dbReference type="OrthoDB" id="4356615at2759"/>
<dbReference type="HAMAP" id="MF_03051">
    <property type="entry name" value="MOCS2A"/>
    <property type="match status" value="1"/>
</dbReference>
<evidence type="ECO:0000313" key="11">
    <source>
        <dbReference type="EMBL" id="RAH77711.1"/>
    </source>
</evidence>
<dbReference type="Pfam" id="PF24589">
    <property type="entry name" value="DUF7614"/>
    <property type="match status" value="1"/>
</dbReference>
<dbReference type="Pfam" id="PF24587">
    <property type="entry name" value="DUF7612"/>
    <property type="match status" value="1"/>
</dbReference>
<dbReference type="Gene3D" id="3.90.1150.10">
    <property type="entry name" value="Aspartate Aminotransferase, domain 1"/>
    <property type="match status" value="1"/>
</dbReference>
<keyword evidence="5" id="KW-0963">Cytoplasm</keyword>
<dbReference type="InterPro" id="IPR056033">
    <property type="entry name" value="DUF7614"/>
</dbReference>
<feature type="modified residue" description="1-thioglycine; alternate" evidence="5">
    <location>
        <position position="1605"/>
    </location>
</feature>
<dbReference type="InterPro" id="IPR028887">
    <property type="entry name" value="MOCS2A_euk"/>
</dbReference>
<dbReference type="FunFam" id="3.90.1150.10:FF:000066">
    <property type="entry name" value="Putative cystathionine beta-lyase"/>
    <property type="match status" value="1"/>
</dbReference>
<dbReference type="GO" id="GO:1990140">
    <property type="term" value="C:molybdopterin synthase complex"/>
    <property type="evidence" value="ECO:0007669"/>
    <property type="project" value="UniProtKB-UniRule"/>
</dbReference>
<comment type="PTM">
    <text evidence="5">C-terminal thiocarboxylation occurs in 2 steps, it is first acyl-adenylated (-COAMP) via the hesA/moeB/thiF part of UBA4, then thiocarboxylated (-COSH) via the rhodanese domain of UBA4.</text>
</comment>
<comment type="function">
    <text evidence="5">Acts as a sulfur carrier required for molybdopterin biosynthesis. Component of the molybdopterin synthase complex that catalyzes the conversion of precursor Z into molybdopterin by mediating the incorporation of 2 sulfur atoms into precursor Z to generate a dithiolene group. In the complex, serves as sulfur donor by being thiocarboxylated (-COSH) at its C-terminus by UBA4. After interaction with MOCS2B, the sulfur is then transferred to precursor Z to form molybdopterin.</text>
</comment>
<dbReference type="Pfam" id="PF24586">
    <property type="entry name" value="DUF7611"/>
    <property type="match status" value="1"/>
</dbReference>
<keyword evidence="2 5" id="KW-0597">Phosphoprotein</keyword>
<evidence type="ECO:0000259" key="8">
    <source>
        <dbReference type="Pfam" id="PF24587"/>
    </source>
</evidence>
<dbReference type="EMBL" id="KZ824838">
    <property type="protein sequence ID" value="RAH77711.1"/>
    <property type="molecule type" value="Genomic_DNA"/>
</dbReference>
<feature type="compositionally biased region" description="Basic and acidic residues" evidence="6">
    <location>
        <begin position="181"/>
        <end position="191"/>
    </location>
</feature>
<evidence type="ECO:0000259" key="9">
    <source>
        <dbReference type="Pfam" id="PF24588"/>
    </source>
</evidence>
<feature type="region of interest" description="Disordered" evidence="6">
    <location>
        <begin position="438"/>
        <end position="458"/>
    </location>
</feature>
<dbReference type="GO" id="GO:0019346">
    <property type="term" value="P:transsulfuration"/>
    <property type="evidence" value="ECO:0007669"/>
    <property type="project" value="InterPro"/>
</dbReference>
<dbReference type="InterPro" id="IPR056030">
    <property type="entry name" value="DUF7611"/>
</dbReference>
<sequence length="1605" mass="177116">MSTEDPFAFLGEETKQTPGKKPHWREKLFSKDKKARGSTDQQIEAFLGPTRSKSLSYGATATQRELRPLRPDAASRWPSAQDVLNASSSITAAHDVTPVADFTKPPYKSRPRKGVKVRFADRKPEVIGEGGDEVEVPTMEISLCRNRAQSLESTESDSQSEPEGPPQLRLDTSFGANDAPTSREQRREHPKALALGTRAEDWKPVLLHNAQDADFLMTLSLGERGSRLSFRASPESNSFAQRVRAKMQAEEGLALQHRLSDPMSPGDENETQSPALRVPDSPSSTYETPPISETEPTPPENPFKDSPSPPSVTRSVASERPVLSPVLSASSNMQTLSSPIRQPNPSLPVPEVASRPSSRDARETSRSPQPPKFSLKSIANQLGDTAFADLKGYVVQFRDPIEIAAESAKPLVGTPLSEWMRAALWWFLRGKKRLESYARSRPSSSSSGVRSPQNRPAESAKQAIVDLAKALWITENIVPQHEELARYGSMSVDALLAVASTTGNKELADLLSLSQTISNHLRSLAMSIKRNNILMTLAQERSPSDIDSTVWVQYPAFAPDVAAILSGTATKSLLADTSGKAHSFVQMMPLGDTNRYFSYGSMFVDVCITSSDDDDKQHSIPCALSIIRDRADWYVFAAITSQSDLVNIVIQSDKKNGPTWESVNWHVRSHSMRVKLPRGFELHVQFQEEDFKNIWNIVQYTSKTEASLKPEKNETLVYENTLRTFRYIDSVTPKAFPSEPVERCRIRLFERTVPLTEGTGQRMQHQGFRIAILTSPKVKTLSSVRHVLGNGAPIVFGLLRGDDGAPALLLKVKEDGRTRSMLMAFEELEERTMLHSLLLGILPQEREAKSPDIAIRAFTLEQPADRASGKPAKEHIQFPAGTISIIDEQYTRPDHGYGPTVLSEHLRAFVATEWGSVTDRLNLGPGELKLGLDVNNRTGLSLYRPGQKDLTVSVAENMVIPEMPDKLTDSISKIMANPTIRRFDFATVQDLHTFQQAVTGFKVLFDSVASSFAISRRRMVVPITKKWESSLARVQVIRRDRVVQLVAFLSDFQYGRCMNFVLKGTDTLESFGKTGKFGVRIVDAKFALPKSDDDPASNFVSLDTPDYPMEHDDISIAFDSEAEMGTSTRSLHADDALNVVSDVAPPIHVATTFRYSNNPDDLVPFADLTDDRDKTAHIYSRLSAPNSTRFEAILSSLLNGEAISYSSGLSALHAALTLLNPRRIAIGNGYHGCHGVIALFSRVTGLQKLDLDCPAEKLEAGDVIHLETPVNPEGTAFNIEAYAKKAHSRGAYLIVDATFAPPFLQDPFKWGADLVLHSGSKYFGGHSDVLCGVLATQREDWAKQLLQDRIFLGSVMGNMESWLGVRSLRTLEVRVQRQSENAAKLVSWLHQALSAQNPASGSDEALVQAALDSVLHASLQKEDESWLSKQMPNGFGPVFSIITKTEDYARKLPSKLAFFQHATSLGGVETLIEWRTMSDTTVDRRLLRISVGLENWEDLRQDLRRVGLLIAASFCRAAMSTFQIHYFASATSYTGKQTERLPAPLPLDQLFPLLEARYPGITAAVLRSCGVSVREEYVDVDGEDARTVVIGAGDEVAVIPPVSSG</sequence>
<dbReference type="GO" id="GO:0030366">
    <property type="term" value="F:molybdopterin synthase activity"/>
    <property type="evidence" value="ECO:0007669"/>
    <property type="project" value="UniProtKB-UniRule"/>
</dbReference>
<feature type="modified residue" description="Glycyl adenylate; alternate" evidence="5">
    <location>
        <position position="1605"/>
    </location>
</feature>
<feature type="domain" description="DUF7611" evidence="7">
    <location>
        <begin position="554"/>
        <end position="708"/>
    </location>
</feature>
<dbReference type="GO" id="GO:0000166">
    <property type="term" value="F:nucleotide binding"/>
    <property type="evidence" value="ECO:0007669"/>
    <property type="project" value="UniProtKB-KW"/>
</dbReference>
<dbReference type="Gene3D" id="3.40.640.10">
    <property type="entry name" value="Type I PLP-dependent aspartate aminotransferase-like (Major domain)"/>
    <property type="match status" value="1"/>
</dbReference>
<dbReference type="InterPro" id="IPR000277">
    <property type="entry name" value="Cys/Met-Metab_PyrdxlP-dep_enz"/>
</dbReference>
<comment type="similarity">
    <text evidence="5">Belongs to the MoaD family. MOCS2A subfamily.</text>
</comment>
<feature type="domain" description="DUF7613" evidence="9">
    <location>
        <begin position="845"/>
        <end position="999"/>
    </location>
</feature>
<dbReference type="CDD" id="cd00754">
    <property type="entry name" value="Ubl_MoaD"/>
    <property type="match status" value="1"/>
</dbReference>
<feature type="compositionally biased region" description="Polar residues" evidence="6">
    <location>
        <begin position="327"/>
        <end position="344"/>
    </location>
</feature>
<evidence type="ECO:0000256" key="4">
    <source>
        <dbReference type="ARBA" id="ARBA00023150"/>
    </source>
</evidence>
<dbReference type="SUPFAM" id="SSF53383">
    <property type="entry name" value="PLP-dependent transferases"/>
    <property type="match status" value="1"/>
</dbReference>
<evidence type="ECO:0000256" key="2">
    <source>
        <dbReference type="ARBA" id="ARBA00022553"/>
    </source>
</evidence>
<feature type="domain" description="DUF7612" evidence="8">
    <location>
        <begin position="710"/>
        <end position="841"/>
    </location>
</feature>
<comment type="pathway">
    <text evidence="5">Cofactor biosynthesis; molybdopterin biosynthesis.</text>
</comment>
<feature type="compositionally biased region" description="Low complexity" evidence="6">
    <location>
        <begin position="439"/>
        <end position="451"/>
    </location>
</feature>
<keyword evidence="12" id="KW-1185">Reference proteome</keyword>
<dbReference type="InterPro" id="IPR003749">
    <property type="entry name" value="ThiS/MoaD-like"/>
</dbReference>
<name>A0A8T8WPJ7_ASPJA</name>
<evidence type="ECO:0000313" key="12">
    <source>
        <dbReference type="Proteomes" id="UP000249497"/>
    </source>
</evidence>
<dbReference type="InterPro" id="IPR012675">
    <property type="entry name" value="Beta-grasp_dom_sf"/>
</dbReference>
<dbReference type="Pfam" id="PF24588">
    <property type="entry name" value="DUF7613"/>
    <property type="match status" value="1"/>
</dbReference>
<reference evidence="11 12" key="1">
    <citation type="submission" date="2018-02" db="EMBL/GenBank/DDBJ databases">
        <title>The genomes of Aspergillus section Nigri reveals drivers in fungal speciation.</title>
        <authorList>
            <consortium name="DOE Joint Genome Institute"/>
            <person name="Vesth T.C."/>
            <person name="Nybo J."/>
            <person name="Theobald S."/>
            <person name="Brandl J."/>
            <person name="Frisvad J.C."/>
            <person name="Nielsen K.F."/>
            <person name="Lyhne E.K."/>
            <person name="Kogle M.E."/>
            <person name="Kuo A."/>
            <person name="Riley R."/>
            <person name="Clum A."/>
            <person name="Nolan M."/>
            <person name="Lipzen A."/>
            <person name="Salamov A."/>
            <person name="Henrissat B."/>
            <person name="Wiebenga A."/>
            <person name="De vries R.P."/>
            <person name="Grigoriev I.V."/>
            <person name="Mortensen U.H."/>
            <person name="Andersen M.R."/>
            <person name="Baker S.E."/>
        </authorList>
    </citation>
    <scope>NUCLEOTIDE SEQUENCE [LARGE SCALE GENOMIC DNA]</scope>
    <source>
        <strain evidence="11 12">CBS 114.51</strain>
    </source>
</reference>
<dbReference type="Proteomes" id="UP000249497">
    <property type="component" value="Unassembled WGS sequence"/>
</dbReference>
<feature type="region of interest" description="Disordered" evidence="6">
    <location>
        <begin position="230"/>
        <end position="375"/>
    </location>
</feature>
<accession>A0A8T8WPJ7</accession>
<gene>
    <name evidence="5" type="primary">cnxG</name>
    <name evidence="11" type="ORF">BO86DRAFT_322492</name>
</gene>
<feature type="compositionally biased region" description="Low complexity" evidence="6">
    <location>
        <begin position="281"/>
        <end position="295"/>
    </location>
</feature>
<dbReference type="FunFam" id="3.40.640.10:FF:000072">
    <property type="entry name" value="Putative cystathionine beta-lyase"/>
    <property type="match status" value="1"/>
</dbReference>
<keyword evidence="5" id="KW-0547">Nucleotide-binding</keyword>
<dbReference type="GO" id="GO:0030170">
    <property type="term" value="F:pyridoxal phosphate binding"/>
    <property type="evidence" value="ECO:0007669"/>
    <property type="project" value="InterPro"/>
</dbReference>
<evidence type="ECO:0000259" key="10">
    <source>
        <dbReference type="Pfam" id="PF24589"/>
    </source>
</evidence>
<dbReference type="Pfam" id="PF01053">
    <property type="entry name" value="Cys_Met_Meta_PP"/>
    <property type="match status" value="1"/>
</dbReference>
<comment type="cofactor">
    <cofactor evidence="1">
        <name>pyridoxal 5'-phosphate</name>
        <dbReference type="ChEBI" id="CHEBI:597326"/>
    </cofactor>
</comment>
<keyword evidence="4 5" id="KW-0501">Molybdenum cofactor biosynthesis</keyword>
<dbReference type="PANTHER" id="PTHR11808">
    <property type="entry name" value="TRANS-SULFURATION ENZYME FAMILY MEMBER"/>
    <property type="match status" value="1"/>
</dbReference>
<dbReference type="InterPro" id="IPR015422">
    <property type="entry name" value="PyrdxlP-dep_Trfase_small"/>
</dbReference>
<dbReference type="GO" id="GO:0006777">
    <property type="term" value="P:Mo-molybdopterin cofactor biosynthetic process"/>
    <property type="evidence" value="ECO:0007669"/>
    <property type="project" value="UniProtKB-UniRule"/>
</dbReference>
<dbReference type="PANTHER" id="PTHR11808:SF35">
    <property type="entry name" value="CYSTATHIONINE GAMMA-SYNTHASE (AFU_ORTHOLOGUE AFUA_7G01590)"/>
    <property type="match status" value="1"/>
</dbReference>
<dbReference type="InterPro" id="IPR056032">
    <property type="entry name" value="DUF7613"/>
</dbReference>
<organism evidence="11 12">
    <name type="scientific">Aspergillus japonicus CBS 114.51</name>
    <dbReference type="NCBI Taxonomy" id="1448312"/>
    <lineage>
        <taxon>Eukaryota</taxon>
        <taxon>Fungi</taxon>
        <taxon>Dikarya</taxon>
        <taxon>Ascomycota</taxon>
        <taxon>Pezizomycotina</taxon>
        <taxon>Eurotiomycetes</taxon>
        <taxon>Eurotiomycetidae</taxon>
        <taxon>Eurotiales</taxon>
        <taxon>Aspergillaceae</taxon>
        <taxon>Aspergillus</taxon>
        <taxon>Aspergillus subgen. Circumdati</taxon>
    </lineage>
</organism>
<evidence type="ECO:0000256" key="3">
    <source>
        <dbReference type="ARBA" id="ARBA00022898"/>
    </source>
</evidence>
<evidence type="ECO:0000256" key="5">
    <source>
        <dbReference type="HAMAP-Rule" id="MF_03051"/>
    </source>
</evidence>
<dbReference type="InterPro" id="IPR015421">
    <property type="entry name" value="PyrdxlP-dep_Trfase_major"/>
</dbReference>
<comment type="subcellular location">
    <subcellularLocation>
        <location evidence="5">Cytoplasm</location>
    </subcellularLocation>
</comment>
<dbReference type="InterPro" id="IPR056031">
    <property type="entry name" value="DUF7612"/>
</dbReference>
<dbReference type="Pfam" id="PF02597">
    <property type="entry name" value="ThiS"/>
    <property type="match status" value="1"/>
</dbReference>
<dbReference type="InterPro" id="IPR015424">
    <property type="entry name" value="PyrdxlP-dep_Trfase"/>
</dbReference>
<evidence type="ECO:0000256" key="1">
    <source>
        <dbReference type="ARBA" id="ARBA00001933"/>
    </source>
</evidence>
<dbReference type="InterPro" id="IPR016155">
    <property type="entry name" value="Mopterin_synth/thiamin_S_b"/>
</dbReference>
<protein>
    <recommendedName>
        <fullName evidence="5">Molybdopterin synthase sulfur carrier subunit</fullName>
    </recommendedName>
    <alternativeName>
        <fullName evidence="5">Common component for nitrate reductase and xanthine dehydrogenase protein G</fullName>
    </alternativeName>
    <alternativeName>
        <fullName evidence="5">Molybdenum cofactor synthesis protein 2 small subunit</fullName>
    </alternativeName>
    <alternativeName>
        <fullName evidence="5">Molybdenum cofactor synthesis protein 2A</fullName>
    </alternativeName>
    <alternativeName>
        <fullName evidence="5">Sulfur carrier protein MOCS2A</fullName>
        <shortName evidence="5">MOCS2A</shortName>
    </alternativeName>
</protein>
<proteinExistence type="inferred from homology"/>
<evidence type="ECO:0000259" key="7">
    <source>
        <dbReference type="Pfam" id="PF24586"/>
    </source>
</evidence>
<comment type="subunit">
    <text evidence="5">Heterotetramer; composed of 2 small (MOCS2A) and 2 large (MOCS2B) subunits.</text>
</comment>
<dbReference type="SUPFAM" id="SSF54285">
    <property type="entry name" value="MoaD/ThiS"/>
    <property type="match status" value="1"/>
</dbReference>
<feature type="region of interest" description="Disordered" evidence="6">
    <location>
        <begin position="145"/>
        <end position="198"/>
    </location>
</feature>
<evidence type="ECO:0000256" key="6">
    <source>
        <dbReference type="SAM" id="MobiDB-lite"/>
    </source>
</evidence>
<keyword evidence="3" id="KW-0663">Pyridoxal phosphate</keyword>
<dbReference type="GO" id="GO:0016846">
    <property type="term" value="F:carbon-sulfur lyase activity"/>
    <property type="evidence" value="ECO:0007669"/>
    <property type="project" value="TreeGrafter"/>
</dbReference>